<dbReference type="Proteomes" id="UP000321947">
    <property type="component" value="Unassembled WGS sequence"/>
</dbReference>
<dbReference type="NCBIfam" id="TIGR00756">
    <property type="entry name" value="PPR"/>
    <property type="match status" value="2"/>
</dbReference>
<dbReference type="PANTHER" id="PTHR47581">
    <property type="entry name" value="OS09G0431600 PROTEIN"/>
    <property type="match status" value="1"/>
</dbReference>
<dbReference type="PROSITE" id="PS50013">
    <property type="entry name" value="CHROMO_2"/>
    <property type="match status" value="1"/>
</dbReference>
<dbReference type="InterPro" id="IPR016197">
    <property type="entry name" value="Chromo-like_dom_sf"/>
</dbReference>
<feature type="compositionally biased region" description="Basic and acidic residues" evidence="3">
    <location>
        <begin position="969"/>
        <end position="986"/>
    </location>
</feature>
<feature type="compositionally biased region" description="Basic and acidic residues" evidence="3">
    <location>
        <begin position="482"/>
        <end position="500"/>
    </location>
</feature>
<feature type="compositionally biased region" description="Basic and acidic residues" evidence="3">
    <location>
        <begin position="993"/>
        <end position="1008"/>
    </location>
</feature>
<dbReference type="Pfam" id="PF03732">
    <property type="entry name" value="Retrotrans_gag"/>
    <property type="match status" value="1"/>
</dbReference>
<dbReference type="PANTHER" id="PTHR47581:SF2">
    <property type="entry name" value="OS09G0431600 PROTEIN"/>
    <property type="match status" value="1"/>
</dbReference>
<feature type="repeat" description="PPR" evidence="2">
    <location>
        <begin position="228"/>
        <end position="258"/>
    </location>
</feature>
<dbReference type="Gene3D" id="1.25.40.10">
    <property type="entry name" value="Tetratricopeptide repeat domain"/>
    <property type="match status" value="3"/>
</dbReference>
<dbReference type="AlphaFoldDB" id="A0A5D3E6U0"/>
<accession>A0A5D3E6U0</accession>
<feature type="domain" description="Chromo" evidence="4">
    <location>
        <begin position="892"/>
        <end position="972"/>
    </location>
</feature>
<keyword evidence="1" id="KW-0677">Repeat</keyword>
<gene>
    <name evidence="5" type="ORF">E5676_scaffold455G006720</name>
</gene>
<dbReference type="Pfam" id="PF13812">
    <property type="entry name" value="PPR_3"/>
    <property type="match status" value="1"/>
</dbReference>
<evidence type="ECO:0000256" key="1">
    <source>
        <dbReference type="ARBA" id="ARBA00022737"/>
    </source>
</evidence>
<dbReference type="InterPro" id="IPR011990">
    <property type="entry name" value="TPR-like_helical_dom_sf"/>
</dbReference>
<evidence type="ECO:0000313" key="6">
    <source>
        <dbReference type="Proteomes" id="UP000321947"/>
    </source>
</evidence>
<feature type="repeat" description="PPR" evidence="2">
    <location>
        <begin position="116"/>
        <end position="146"/>
    </location>
</feature>
<dbReference type="EMBL" id="SSTD01000141">
    <property type="protein sequence ID" value="TYK31366.1"/>
    <property type="molecule type" value="Genomic_DNA"/>
</dbReference>
<dbReference type="InterPro" id="IPR046342">
    <property type="entry name" value="CBS_dom_sf"/>
</dbReference>
<evidence type="ECO:0000256" key="2">
    <source>
        <dbReference type="PROSITE-ProRule" id="PRU00708"/>
    </source>
</evidence>
<dbReference type="InterPro" id="IPR005162">
    <property type="entry name" value="Retrotrans_gag_dom"/>
</dbReference>
<dbReference type="InterPro" id="IPR002885">
    <property type="entry name" value="PPR_rpt"/>
</dbReference>
<dbReference type="InterPro" id="IPR000953">
    <property type="entry name" value="Chromo/chromo_shadow_dom"/>
</dbReference>
<feature type="region of interest" description="Disordered" evidence="3">
    <location>
        <begin position="455"/>
        <end position="500"/>
    </location>
</feature>
<feature type="compositionally biased region" description="Basic and acidic residues" evidence="3">
    <location>
        <begin position="458"/>
        <end position="475"/>
    </location>
</feature>
<dbReference type="SUPFAM" id="SSF54631">
    <property type="entry name" value="CBS-domain pair"/>
    <property type="match status" value="1"/>
</dbReference>
<dbReference type="SUPFAM" id="SSF54160">
    <property type="entry name" value="Chromo domain-like"/>
    <property type="match status" value="1"/>
</dbReference>
<protein>
    <submittedName>
        <fullName evidence="5">Pentatricopeptide repeat-containing protein</fullName>
    </submittedName>
</protein>
<dbReference type="InterPro" id="IPR056924">
    <property type="entry name" value="SH3_Tf2-1"/>
</dbReference>
<sequence length="1164" mass="132488">MLPIASFSSRHLALYTSNSTNVFSCSLPSRTATSRRPRDSPRSPNLKRLTSRVVRLTRRKRLHQVFEEIEIAKRRYGKLNTIVMNAVLEACVHCGDIDLALRTFNEMSKPDSCGLDNVSYGTLLKGLGEARKIDEAFQLLESVEEGTAIGGPTLSAPLIYGLLNALIEAGDMRRANGLIARYGYLLREGGNLSISVYNLLMKGYISSGVPQAALAMYNEMLNLELKPDRLTYNTLISACVKINKLDAAMHFFEEMKERADKYDQEDVFPDVVTYTTLLKSFGILKDVHLVHKIVLEMKSCHGLSIDRTAYTAMIDALVNCGSINAGALSLFGELLKLSGWNLELRPKPHLYLTLMRVFSSRGDYRMVKCLHRRMWLDSSGTISLGYQEEADHLLMEAALNDNQIDVAIEKLSTIIKKWKGISWTSRGGSVALRIEALLGLTKSFFSPCIFPRNKKKHEANERETSGEKDHSHEANPEVTRVGGEESKEDGGPERGTHSYKRKEQGSVLTFWYQSIIPGQNMSTTKATEERLEAVEMGMKRLPMIEENLALLAKSITEMNSQIDKQAQQQQVILKYIEEIVRDDSPVRRTEEGSTSKVTMAEATYPATTEEPKIDVKTEEERPVDRSKFKKVEMPVFDGTDPDSWLFRADRYFKIHNLTDSERLTVAVISFDGPALDWYRSQEEREAFTGWEDLKLKMLVRFRATREGTLVGRFLTIKQESTVEEYRNRFDKLLAPVASLPTVVLEETFMNGLNPWLKSETPNSTLDQQLKDRDITLGALKEHLKLAQERMKKHADNKRREVEFQEGDMVFLKLRPYRQTSLRKKRNEKLSPKFFGPYRVLERIGKVAYKLELPAAAAIHPVFHVSQLKKAVGKGETVQPLNPYMNANHEWITRPEEVYSYRKNPATKEWEALISWKGLPPHEATWESCTDMKYQFPDFHLEDKVDLEEESDARPPILFTYHRKNKKKHEANERETSGEKDHSHEANPEVTRVGGEESKEDGGLERGTHTQEQAPPERGGWHQVNLGAPIESVMMPFKAVQPLNGSLLLKEVVMRFFDKSVVPIIDDWGRCIGLLHREDCTELDAPLWKMMRSPPPGVTTTALIGHVANLILQKRYKMVVVVRHSKFSMYYGSSLRALGVFTIEQLYGFMSPIPMPHRPNVPRKT</sequence>
<dbReference type="PROSITE" id="PS51375">
    <property type="entry name" value="PPR"/>
    <property type="match status" value="3"/>
</dbReference>
<reference evidence="5 6" key="1">
    <citation type="submission" date="2019-08" db="EMBL/GenBank/DDBJ databases">
        <title>Draft genome sequences of two oriental melons (Cucumis melo L. var makuwa).</title>
        <authorList>
            <person name="Kwon S.-Y."/>
        </authorList>
    </citation>
    <scope>NUCLEOTIDE SEQUENCE [LARGE SCALE GENOMIC DNA]</scope>
    <source>
        <strain evidence="6">cv. Chang Bougi</strain>
        <tissue evidence="5">Leaf</tissue>
    </source>
</reference>
<proteinExistence type="predicted"/>
<dbReference type="Pfam" id="PF13041">
    <property type="entry name" value="PPR_2"/>
    <property type="match status" value="2"/>
</dbReference>
<feature type="repeat" description="PPR" evidence="2">
    <location>
        <begin position="193"/>
        <end position="227"/>
    </location>
</feature>
<dbReference type="InterPro" id="IPR044781">
    <property type="entry name" value="At5g10690-like"/>
</dbReference>
<evidence type="ECO:0000259" key="4">
    <source>
        <dbReference type="PROSITE" id="PS50013"/>
    </source>
</evidence>
<organism evidence="5 6">
    <name type="scientific">Cucumis melo var. makuwa</name>
    <name type="common">Oriental melon</name>
    <dbReference type="NCBI Taxonomy" id="1194695"/>
    <lineage>
        <taxon>Eukaryota</taxon>
        <taxon>Viridiplantae</taxon>
        <taxon>Streptophyta</taxon>
        <taxon>Embryophyta</taxon>
        <taxon>Tracheophyta</taxon>
        <taxon>Spermatophyta</taxon>
        <taxon>Magnoliopsida</taxon>
        <taxon>eudicotyledons</taxon>
        <taxon>Gunneridae</taxon>
        <taxon>Pentapetalae</taxon>
        <taxon>rosids</taxon>
        <taxon>fabids</taxon>
        <taxon>Cucurbitales</taxon>
        <taxon>Cucurbitaceae</taxon>
        <taxon>Benincaseae</taxon>
        <taxon>Cucumis</taxon>
    </lineage>
</organism>
<evidence type="ECO:0000313" key="5">
    <source>
        <dbReference type="EMBL" id="TYK31366.1"/>
    </source>
</evidence>
<comment type="caution">
    <text evidence="5">The sequence shown here is derived from an EMBL/GenBank/DDBJ whole genome shotgun (WGS) entry which is preliminary data.</text>
</comment>
<evidence type="ECO:0000256" key="3">
    <source>
        <dbReference type="SAM" id="MobiDB-lite"/>
    </source>
</evidence>
<feature type="region of interest" description="Disordered" evidence="3">
    <location>
        <begin position="951"/>
        <end position="1022"/>
    </location>
</feature>
<name>A0A5D3E6U0_CUCMM</name>
<dbReference type="Pfam" id="PF24626">
    <property type="entry name" value="SH3_Tf2-1"/>
    <property type="match status" value="1"/>
</dbReference>